<name>A0ABX2FU16_9BACT</name>
<keyword evidence="2" id="KW-1185">Reference proteome</keyword>
<dbReference type="EMBL" id="JABSNP010000013">
    <property type="protein sequence ID" value="NRT19971.1"/>
    <property type="molecule type" value="Genomic_DNA"/>
</dbReference>
<evidence type="ECO:0000313" key="1">
    <source>
        <dbReference type="EMBL" id="NRT19971.1"/>
    </source>
</evidence>
<sequence>MPAAAAPAPRLTFTAVSGLAASPGALLRWATASEAGTARFVVERSADGVVFEAIGAVAAAGTSRASHAYRFDDVAAPAAYYYRLRQENRDGTVVYSAAVAITPASRFAVR</sequence>
<accession>A0ABX2FU16</accession>
<protein>
    <recommendedName>
        <fullName evidence="3">Alkaline phosphatase</fullName>
    </recommendedName>
</protein>
<evidence type="ECO:0000313" key="2">
    <source>
        <dbReference type="Proteomes" id="UP000779507"/>
    </source>
</evidence>
<dbReference type="Proteomes" id="UP000779507">
    <property type="component" value="Unassembled WGS sequence"/>
</dbReference>
<dbReference type="RefSeq" id="WP_173810682.1">
    <property type="nucleotide sequence ID" value="NZ_JABSNP010000013.1"/>
</dbReference>
<comment type="caution">
    <text evidence="1">The sequence shown here is derived from an EMBL/GenBank/DDBJ whole genome shotgun (WGS) entry which is preliminary data.</text>
</comment>
<dbReference type="InterPro" id="IPR013783">
    <property type="entry name" value="Ig-like_fold"/>
</dbReference>
<dbReference type="Gene3D" id="2.60.40.10">
    <property type="entry name" value="Immunoglobulins"/>
    <property type="match status" value="1"/>
</dbReference>
<reference evidence="1 2" key="1">
    <citation type="submission" date="2020-05" db="EMBL/GenBank/DDBJ databases">
        <title>Genomic Encyclopedia of Type Strains, Phase IV (KMG-V): Genome sequencing to study the core and pangenomes of soil and plant-associated prokaryotes.</title>
        <authorList>
            <person name="Whitman W."/>
        </authorList>
    </citation>
    <scope>NUCLEOTIDE SEQUENCE [LARGE SCALE GENOMIC DNA]</scope>
    <source>
        <strain evidence="1 2">9A</strain>
    </source>
</reference>
<organism evidence="1 2">
    <name type="scientific">Hymenobacter caeli</name>
    <dbReference type="NCBI Taxonomy" id="2735894"/>
    <lineage>
        <taxon>Bacteria</taxon>
        <taxon>Pseudomonadati</taxon>
        <taxon>Bacteroidota</taxon>
        <taxon>Cytophagia</taxon>
        <taxon>Cytophagales</taxon>
        <taxon>Hymenobacteraceae</taxon>
        <taxon>Hymenobacter</taxon>
    </lineage>
</organism>
<evidence type="ECO:0008006" key="3">
    <source>
        <dbReference type="Google" id="ProtNLM"/>
    </source>
</evidence>
<proteinExistence type="predicted"/>
<gene>
    <name evidence="1" type="ORF">HNP98_002809</name>
</gene>